<dbReference type="InterPro" id="IPR050627">
    <property type="entry name" value="Nitroreductase/BluB"/>
</dbReference>
<accession>A0A6J6CGS1</accession>
<name>A0A6J6CGS1_9ZZZZ</name>
<dbReference type="AlphaFoldDB" id="A0A6J6CGS1"/>
<feature type="compositionally biased region" description="Basic and acidic residues" evidence="4">
    <location>
        <begin position="1"/>
        <end position="12"/>
    </location>
</feature>
<keyword evidence="1" id="KW-0285">Flavoprotein</keyword>
<evidence type="ECO:0000313" key="6">
    <source>
        <dbReference type="EMBL" id="CAB4549038.1"/>
    </source>
</evidence>
<reference evidence="6" key="1">
    <citation type="submission" date="2020-05" db="EMBL/GenBank/DDBJ databases">
        <authorList>
            <person name="Chiriac C."/>
            <person name="Salcher M."/>
            <person name="Ghai R."/>
            <person name="Kavagutti S V."/>
        </authorList>
    </citation>
    <scope>NUCLEOTIDE SEQUENCE</scope>
</reference>
<protein>
    <submittedName>
        <fullName evidence="6">Unannotated protein</fullName>
    </submittedName>
</protein>
<evidence type="ECO:0000256" key="3">
    <source>
        <dbReference type="ARBA" id="ARBA00023002"/>
    </source>
</evidence>
<dbReference type="PANTHER" id="PTHR23026:SF90">
    <property type="entry name" value="IODOTYROSINE DEIODINASE 1"/>
    <property type="match status" value="1"/>
</dbReference>
<keyword evidence="2" id="KW-0288">FMN</keyword>
<dbReference type="InterPro" id="IPR000415">
    <property type="entry name" value="Nitroreductase-like"/>
</dbReference>
<sequence>MANDRGPTRADATELSQAPDAPIPVGADAPLLQVMATMRAMRRLKPDPVPREVLLELVRAATWAPSGSDAQHYGFVVVTDRAQMAELAELWRDVVDTYTKLMGTVVPGTDDERHARMADALRYQAEHFHETPALIAACYQRSSPGLSTLLDVRGNVALARSLGPTKLRHLAAGARAAGGLGEASSIYPAVQNLLLAARAHGLGATLTIWHLFREADFRRVLGVPKDHGIYALVPVGYPVGRFGPVRRRAVEDVVHWERW</sequence>
<dbReference type="Pfam" id="PF00881">
    <property type="entry name" value="Nitroreductase"/>
    <property type="match status" value="1"/>
</dbReference>
<evidence type="ECO:0000256" key="1">
    <source>
        <dbReference type="ARBA" id="ARBA00022630"/>
    </source>
</evidence>
<dbReference type="SUPFAM" id="SSF55469">
    <property type="entry name" value="FMN-dependent nitroreductase-like"/>
    <property type="match status" value="1"/>
</dbReference>
<organism evidence="6">
    <name type="scientific">freshwater metagenome</name>
    <dbReference type="NCBI Taxonomy" id="449393"/>
    <lineage>
        <taxon>unclassified sequences</taxon>
        <taxon>metagenomes</taxon>
        <taxon>ecological metagenomes</taxon>
    </lineage>
</organism>
<dbReference type="PANTHER" id="PTHR23026">
    <property type="entry name" value="NADPH NITROREDUCTASE"/>
    <property type="match status" value="1"/>
</dbReference>
<evidence type="ECO:0000256" key="4">
    <source>
        <dbReference type="SAM" id="MobiDB-lite"/>
    </source>
</evidence>
<feature type="region of interest" description="Disordered" evidence="4">
    <location>
        <begin position="1"/>
        <end position="23"/>
    </location>
</feature>
<dbReference type="GO" id="GO:0016491">
    <property type="term" value="F:oxidoreductase activity"/>
    <property type="evidence" value="ECO:0007669"/>
    <property type="project" value="UniProtKB-KW"/>
</dbReference>
<gene>
    <name evidence="6" type="ORF">UFOPK1493_00904</name>
</gene>
<dbReference type="InterPro" id="IPR029479">
    <property type="entry name" value="Nitroreductase"/>
</dbReference>
<feature type="domain" description="Nitroreductase" evidence="5">
    <location>
        <begin position="39"/>
        <end position="237"/>
    </location>
</feature>
<evidence type="ECO:0000259" key="5">
    <source>
        <dbReference type="Pfam" id="PF00881"/>
    </source>
</evidence>
<dbReference type="Gene3D" id="3.40.109.10">
    <property type="entry name" value="NADH Oxidase"/>
    <property type="match status" value="1"/>
</dbReference>
<evidence type="ECO:0000256" key="2">
    <source>
        <dbReference type="ARBA" id="ARBA00022643"/>
    </source>
</evidence>
<keyword evidence="3" id="KW-0560">Oxidoreductase</keyword>
<proteinExistence type="predicted"/>
<dbReference type="EMBL" id="CAEZSR010000022">
    <property type="protein sequence ID" value="CAB4549038.1"/>
    <property type="molecule type" value="Genomic_DNA"/>
</dbReference>